<dbReference type="PROSITE" id="PS51228">
    <property type="entry name" value="ACB_2"/>
    <property type="match status" value="1"/>
</dbReference>
<evidence type="ECO:0000256" key="1">
    <source>
        <dbReference type="ARBA" id="ARBA00023121"/>
    </source>
</evidence>
<dbReference type="PANTHER" id="PTHR23310">
    <property type="entry name" value="ACYL-COA-BINDING PROTEIN, ACBP"/>
    <property type="match status" value="1"/>
</dbReference>
<dbReference type="Gene3D" id="1.20.80.10">
    <property type="match status" value="1"/>
</dbReference>
<feature type="domain" description="ACB" evidence="2">
    <location>
        <begin position="3"/>
        <end position="84"/>
    </location>
</feature>
<dbReference type="RefSeq" id="WP_153235613.1">
    <property type="nucleotide sequence ID" value="NZ_WINI01000007.1"/>
</dbReference>
<proteinExistence type="predicted"/>
<dbReference type="PANTHER" id="PTHR23310:SF62">
    <property type="entry name" value="ACYL-COA BINDING PROTEIN 1, ISOFORM A"/>
    <property type="match status" value="1"/>
</dbReference>
<protein>
    <submittedName>
        <fullName evidence="3">Acyl-CoA-binding protein</fullName>
    </submittedName>
</protein>
<dbReference type="OrthoDB" id="5625302at2"/>
<comment type="caution">
    <text evidence="3">The sequence shown here is derived from an EMBL/GenBank/DDBJ whole genome shotgun (WGS) entry which is preliminary data.</text>
</comment>
<evidence type="ECO:0000259" key="2">
    <source>
        <dbReference type="PROSITE" id="PS51228"/>
    </source>
</evidence>
<sequence length="84" mass="9442">MTLQAQFDQALAESKTLPNRPDNMTLLKMYALYKQGSNGDATGDRPGMTDFVGRAKWDAWNELKGTSQEEAQQKYVDIVEDLKA</sequence>
<dbReference type="PRINTS" id="PR00689">
    <property type="entry name" value="ACOABINDINGP"/>
</dbReference>
<dbReference type="GO" id="GO:0000062">
    <property type="term" value="F:fatty-acyl-CoA binding"/>
    <property type="evidence" value="ECO:0007669"/>
    <property type="project" value="InterPro"/>
</dbReference>
<dbReference type="Proteomes" id="UP000451565">
    <property type="component" value="Unassembled WGS sequence"/>
</dbReference>
<keyword evidence="1" id="KW-0446">Lipid-binding</keyword>
<dbReference type="AlphaFoldDB" id="A0A843YQK2"/>
<evidence type="ECO:0000313" key="3">
    <source>
        <dbReference type="EMBL" id="MQR02049.1"/>
    </source>
</evidence>
<dbReference type="InterPro" id="IPR035984">
    <property type="entry name" value="Acyl-CoA-binding_sf"/>
</dbReference>
<reference evidence="3 4" key="1">
    <citation type="submission" date="2019-10" db="EMBL/GenBank/DDBJ databases">
        <title>Glaciimonas soli sp. nov., a psychrophilic bacterium isolated from the forest soil of a high elevation mountain in Taiwan.</title>
        <authorList>
            <person name="Wang L.-T."/>
            <person name="Shieh W.Y."/>
        </authorList>
    </citation>
    <scope>NUCLEOTIDE SEQUENCE [LARGE SCALE GENOMIC DNA]</scope>
    <source>
        <strain evidence="3 4">GS1</strain>
    </source>
</reference>
<keyword evidence="4" id="KW-1185">Reference proteome</keyword>
<organism evidence="3 4">
    <name type="scientific">Glaciimonas soli</name>
    <dbReference type="NCBI Taxonomy" id="2590999"/>
    <lineage>
        <taxon>Bacteria</taxon>
        <taxon>Pseudomonadati</taxon>
        <taxon>Pseudomonadota</taxon>
        <taxon>Betaproteobacteria</taxon>
        <taxon>Burkholderiales</taxon>
        <taxon>Oxalobacteraceae</taxon>
        <taxon>Glaciimonas</taxon>
    </lineage>
</organism>
<dbReference type="Pfam" id="PF00887">
    <property type="entry name" value="ACBP"/>
    <property type="match status" value="1"/>
</dbReference>
<dbReference type="GO" id="GO:0006631">
    <property type="term" value="P:fatty acid metabolic process"/>
    <property type="evidence" value="ECO:0007669"/>
    <property type="project" value="TreeGrafter"/>
</dbReference>
<dbReference type="SUPFAM" id="SSF47027">
    <property type="entry name" value="Acyl-CoA binding protein"/>
    <property type="match status" value="1"/>
</dbReference>
<evidence type="ECO:0000313" key="4">
    <source>
        <dbReference type="Proteomes" id="UP000451565"/>
    </source>
</evidence>
<dbReference type="InterPro" id="IPR000582">
    <property type="entry name" value="Acyl-CoA-binding_protein"/>
</dbReference>
<accession>A0A843YQK2</accession>
<gene>
    <name evidence="3" type="ORF">GEV47_15330</name>
</gene>
<name>A0A843YQK2_9BURK</name>
<dbReference type="InterPro" id="IPR014352">
    <property type="entry name" value="FERM/acyl-CoA-bd_prot_sf"/>
</dbReference>
<dbReference type="EMBL" id="WINI01000007">
    <property type="protein sequence ID" value="MQR02049.1"/>
    <property type="molecule type" value="Genomic_DNA"/>
</dbReference>